<organism evidence="2 3">
    <name type="scientific">Silvanigrella paludirubra</name>
    <dbReference type="NCBI Taxonomy" id="2499159"/>
    <lineage>
        <taxon>Bacteria</taxon>
        <taxon>Pseudomonadati</taxon>
        <taxon>Bdellovibrionota</taxon>
        <taxon>Oligoflexia</taxon>
        <taxon>Silvanigrellales</taxon>
        <taxon>Silvanigrellaceae</taxon>
        <taxon>Silvanigrella</taxon>
    </lineage>
</organism>
<dbReference type="Gene3D" id="3.40.50.720">
    <property type="entry name" value="NAD(P)-binding Rossmann-like Domain"/>
    <property type="match status" value="1"/>
</dbReference>
<dbReference type="Pfam" id="PF01408">
    <property type="entry name" value="GFO_IDH_MocA"/>
    <property type="match status" value="1"/>
</dbReference>
<dbReference type="SUPFAM" id="SSF51735">
    <property type="entry name" value="NAD(P)-binding Rossmann-fold domains"/>
    <property type="match status" value="1"/>
</dbReference>
<proteinExistence type="predicted"/>
<name>A0A6N6VYT4_9BACT</name>
<accession>A0A6N6VYT4</accession>
<sequence>MKKIKICVVGAGLISQIEHIPNLLRLNKLFELVGVADPSKNARSYFSDRGIKTFSDYGELFSQQLDAVLIASPDSYHAEIAHAALDRGLHVFSEKPLCYSITEADNLIKARDKSKKVVQVGYMKRFDPNYELLRKLLPKNGLGLRLISVEVQDPGAWPFNQHQGELILANDIPADLILESRKLRYQQVILANGKNINSDILRGFTGPYSSSLVHDINAVHGLLETMNLKTSEVTGAAFFADGTCANGSVRIKDCDALWQMSFVSIPKLAEYRERISLYFDDSVYHLEFPSPYLNHFPTKLSVSISNNESLQNTEYCSGYEEAFIRELQGFWASVTLGEPIRNTIEDAKLDMQLIANLTANIK</sequence>
<dbReference type="GO" id="GO:0000166">
    <property type="term" value="F:nucleotide binding"/>
    <property type="evidence" value="ECO:0007669"/>
    <property type="project" value="InterPro"/>
</dbReference>
<dbReference type="RefSeq" id="WP_153417880.1">
    <property type="nucleotide sequence ID" value="NZ_WFLM01000001.1"/>
</dbReference>
<protein>
    <submittedName>
        <fullName evidence="2">Gfo/Idh/MocA family oxidoreductase</fullName>
    </submittedName>
</protein>
<comment type="caution">
    <text evidence="2">The sequence shown here is derived from an EMBL/GenBank/DDBJ whole genome shotgun (WGS) entry which is preliminary data.</text>
</comment>
<dbReference type="InterPro" id="IPR051450">
    <property type="entry name" value="Gfo/Idh/MocA_Oxidoreductases"/>
</dbReference>
<evidence type="ECO:0000259" key="1">
    <source>
        <dbReference type="Pfam" id="PF01408"/>
    </source>
</evidence>
<dbReference type="PANTHER" id="PTHR43377">
    <property type="entry name" value="BILIVERDIN REDUCTASE A"/>
    <property type="match status" value="1"/>
</dbReference>
<evidence type="ECO:0000313" key="2">
    <source>
        <dbReference type="EMBL" id="KAB8040366.1"/>
    </source>
</evidence>
<dbReference type="InterPro" id="IPR000683">
    <property type="entry name" value="Gfo/Idh/MocA-like_OxRdtase_N"/>
</dbReference>
<dbReference type="EMBL" id="WFLM01000001">
    <property type="protein sequence ID" value="KAB8040366.1"/>
    <property type="molecule type" value="Genomic_DNA"/>
</dbReference>
<dbReference type="AlphaFoldDB" id="A0A6N6VYT4"/>
<gene>
    <name evidence="2" type="ORF">GCL60_00175</name>
</gene>
<reference evidence="2 3" key="1">
    <citation type="submission" date="2019-10" db="EMBL/GenBank/DDBJ databases">
        <title>New species of Slilvanegrellaceae.</title>
        <authorList>
            <person name="Pitt A."/>
            <person name="Hahn M.W."/>
        </authorList>
    </citation>
    <scope>NUCLEOTIDE SEQUENCE [LARGE SCALE GENOMIC DNA]</scope>
    <source>
        <strain evidence="2 3">SP-Ram-0.45-NSY-1</strain>
    </source>
</reference>
<evidence type="ECO:0000313" key="3">
    <source>
        <dbReference type="Proteomes" id="UP000437748"/>
    </source>
</evidence>
<dbReference type="OrthoDB" id="9801953at2"/>
<dbReference type="PANTHER" id="PTHR43377:SF1">
    <property type="entry name" value="BILIVERDIN REDUCTASE A"/>
    <property type="match status" value="1"/>
</dbReference>
<dbReference type="Proteomes" id="UP000437748">
    <property type="component" value="Unassembled WGS sequence"/>
</dbReference>
<dbReference type="InterPro" id="IPR036291">
    <property type="entry name" value="NAD(P)-bd_dom_sf"/>
</dbReference>
<feature type="domain" description="Gfo/Idh/MocA-like oxidoreductase N-terminal" evidence="1">
    <location>
        <begin position="4"/>
        <end position="122"/>
    </location>
</feature>
<keyword evidence="3" id="KW-1185">Reference proteome</keyword>